<evidence type="ECO:0000313" key="4">
    <source>
        <dbReference type="EMBL" id="EYT49383.1"/>
    </source>
</evidence>
<keyword evidence="2" id="KW-0812">Transmembrane</keyword>
<feature type="transmembrane region" description="Helical" evidence="2">
    <location>
        <begin position="16"/>
        <end position="33"/>
    </location>
</feature>
<feature type="region of interest" description="Disordered" evidence="1">
    <location>
        <begin position="396"/>
        <end position="421"/>
    </location>
</feature>
<feature type="transmembrane region" description="Helical" evidence="2">
    <location>
        <begin position="45"/>
        <end position="68"/>
    </location>
</feature>
<organism evidence="4 5">
    <name type="scientific">Brachybacterium muris UCD-AY4</name>
    <dbReference type="NCBI Taxonomy" id="1249481"/>
    <lineage>
        <taxon>Bacteria</taxon>
        <taxon>Bacillati</taxon>
        <taxon>Actinomycetota</taxon>
        <taxon>Actinomycetes</taxon>
        <taxon>Micrococcales</taxon>
        <taxon>Dermabacteraceae</taxon>
        <taxon>Brachybacterium</taxon>
    </lineage>
</organism>
<dbReference type="STRING" id="1249481.D641_0108120"/>
<sequence length="441" mass="46329">MTPGHGLRPGTSVRPTARAIVVLVSAVALWVLADLTRVMPARVLAAALLLTVVIGAACIALSLVGLGVRRQVVDDVVPVGARARLRVDLAPGALIGVMPLGRAVIREDLPTALGGRGDLPLGARMPHALNVSRRGTHQMGLLHIVVQDVFGMFHLRRTIDDGARIVGLPVPEEIDPAAARATGIAHKQQQSAVPAPGIGEISPIARPYVAGDDFRRIHWRASARTGNLMTREDEPPAGRSALIVLDNRRHGADSADGIGDPDAPPSDALVAAEDRLLDHAASVLAGLRDHGWEVRVVDADGDEITRAERHRGRLGASLLGREADAVGERASLLALADVGFDDDSRPAFRASQGAEHATGHPQVVIALGTDDGDPFADLDLDRFAGRARHRTAIALAPEQATDDDVPAPTSTTTADGWTMVQGSPRHQLNDLLTAAVPGSES</sequence>
<evidence type="ECO:0000256" key="1">
    <source>
        <dbReference type="SAM" id="MobiDB-lite"/>
    </source>
</evidence>
<dbReference type="InterPro" id="IPR002881">
    <property type="entry name" value="DUF58"/>
</dbReference>
<evidence type="ECO:0000313" key="5">
    <source>
        <dbReference type="Proteomes" id="UP000019754"/>
    </source>
</evidence>
<feature type="compositionally biased region" description="Polar residues" evidence="1">
    <location>
        <begin position="408"/>
        <end position="421"/>
    </location>
</feature>
<proteinExistence type="predicted"/>
<comment type="caution">
    <text evidence="4">The sequence shown here is derived from an EMBL/GenBank/DDBJ whole genome shotgun (WGS) entry which is preliminary data.</text>
</comment>
<name>A0A022KWU7_9MICO</name>
<dbReference type="RefSeq" id="WP_017823157.1">
    <property type="nucleotide sequence ID" value="NZ_AORC01000009.1"/>
</dbReference>
<dbReference type="PANTHER" id="PTHR34351:SF1">
    <property type="entry name" value="SLR1927 PROTEIN"/>
    <property type="match status" value="1"/>
</dbReference>
<accession>A0A022KWU7</accession>
<keyword evidence="2" id="KW-1133">Transmembrane helix</keyword>
<dbReference type="AlphaFoldDB" id="A0A022KWU7"/>
<dbReference type="Proteomes" id="UP000019754">
    <property type="component" value="Unassembled WGS sequence"/>
</dbReference>
<evidence type="ECO:0000259" key="3">
    <source>
        <dbReference type="Pfam" id="PF01882"/>
    </source>
</evidence>
<dbReference type="HOGENOM" id="CLU_620637_0_0_11"/>
<feature type="domain" description="DUF58" evidence="3">
    <location>
        <begin position="205"/>
        <end position="247"/>
    </location>
</feature>
<dbReference type="Pfam" id="PF01882">
    <property type="entry name" value="DUF58"/>
    <property type="match status" value="1"/>
</dbReference>
<protein>
    <recommendedName>
        <fullName evidence="3">DUF58 domain-containing protein</fullName>
    </recommendedName>
</protein>
<dbReference type="PANTHER" id="PTHR34351">
    <property type="entry name" value="SLR1927 PROTEIN-RELATED"/>
    <property type="match status" value="1"/>
</dbReference>
<dbReference type="EMBL" id="AORC01000009">
    <property type="protein sequence ID" value="EYT49383.1"/>
    <property type="molecule type" value="Genomic_DNA"/>
</dbReference>
<evidence type="ECO:0000256" key="2">
    <source>
        <dbReference type="SAM" id="Phobius"/>
    </source>
</evidence>
<gene>
    <name evidence="4" type="ORF">D641_0108120</name>
</gene>
<reference evidence="4 5" key="1">
    <citation type="journal article" date="2013" name="Genome Announc.">
        <title>Draft genome sequence of an Actinobacterium, Brachybacterium muris strain UCD-AY4.</title>
        <authorList>
            <person name="Lo J.R."/>
            <person name="Lang J.M."/>
            <person name="Darling A.E."/>
            <person name="Eisen J.A."/>
            <person name="Coil D.A."/>
        </authorList>
    </citation>
    <scope>NUCLEOTIDE SEQUENCE [LARGE SCALE GENOMIC DNA]</scope>
    <source>
        <strain evidence="4 5">UCD-AY4</strain>
    </source>
</reference>
<keyword evidence="5" id="KW-1185">Reference proteome</keyword>
<keyword evidence="2" id="KW-0472">Membrane</keyword>
<dbReference type="OrthoDB" id="9812729at2"/>